<organism evidence="1 2">
    <name type="scientific">Fusobacterium polymorphum ATCC 10953</name>
    <dbReference type="NCBI Taxonomy" id="393480"/>
    <lineage>
        <taxon>Bacteria</taxon>
        <taxon>Fusobacteriati</taxon>
        <taxon>Fusobacteriota</taxon>
        <taxon>Fusobacteriia</taxon>
        <taxon>Fusobacteriales</taxon>
        <taxon>Fusobacteriaceae</taxon>
        <taxon>Fusobacterium</taxon>
    </lineage>
</organism>
<dbReference type="HOGENOM" id="CLU_2273296_0_0_0"/>
<reference evidence="1 2" key="1">
    <citation type="journal article" date="2007" name="PLoS ONE">
        <title>Genome sequence of Fusobacterium nucleatum subspecies polymorphum - a genetically tractable fusobacterium.</title>
        <authorList>
            <person name="Karpathy S.E."/>
            <person name="Xiang Q."/>
            <person name="Gioia J."/>
            <person name="Jiang H."/>
            <person name="Liu Y."/>
            <person name="Petrosino J.F."/>
            <person name="Yerrapragada S."/>
            <person name="Fox G.E."/>
            <person name="Kinder Haake S."/>
            <person name="Weinstock G.M."/>
            <person name="Highlander S.K."/>
        </authorList>
    </citation>
    <scope>NUCLEOTIDE SEQUENCE [LARGE SCALE GENOMIC DNA]</scope>
    <source>
        <strain evidence="1 2">ATCC 10953</strain>
        <plasmid evidence="1 2">pFN3</plasmid>
    </source>
</reference>
<dbReference type="AlphaFoldDB" id="A5VW46"/>
<dbReference type="GeneID" id="45636133"/>
<name>A5VW46_FUSNP</name>
<evidence type="ECO:0000313" key="2">
    <source>
        <dbReference type="Proteomes" id="UP000001921"/>
    </source>
</evidence>
<dbReference type="EMBL" id="CP000710">
    <property type="protein sequence ID" value="ABQ59637.1"/>
    <property type="molecule type" value="Genomic_DNA"/>
</dbReference>
<dbReference type="Proteomes" id="UP000001921">
    <property type="component" value="Plasmid pFN3"/>
</dbReference>
<geneLocation type="plasmid" evidence="1 2">
    <name>pFN3</name>
</geneLocation>
<dbReference type="RefSeq" id="WP_011950376.1">
    <property type="nucleotide sequence ID" value="NC_009506.1"/>
</dbReference>
<accession>A5VW46</accession>
<protein>
    <submittedName>
        <fullName evidence="1">Uncharacterized protein</fullName>
    </submittedName>
</protein>
<proteinExistence type="predicted"/>
<keyword evidence="1" id="KW-0614">Plasmid</keyword>
<sequence>MENIKKKKNNLDAIIKVLETYNINANDLKKLNELQIIKQKNLDIIKLLTKLESGFKSKKIKFVTAEETQEKILKILNDIVPATKKNNKKNKEQQNLENNINS</sequence>
<gene>
    <name evidence="1" type="ORF">FNP_pFN3g02</name>
</gene>
<evidence type="ECO:0000313" key="1">
    <source>
        <dbReference type="EMBL" id="ABQ59637.1"/>
    </source>
</evidence>